<evidence type="ECO:0000256" key="8">
    <source>
        <dbReference type="SAM" id="MobiDB-lite"/>
    </source>
</evidence>
<proteinExistence type="predicted"/>
<dbReference type="STRING" id="602072.A0A1R3R867"/>
<dbReference type="CDD" id="cd00067">
    <property type="entry name" value="GAL4"/>
    <property type="match status" value="1"/>
</dbReference>
<keyword evidence="5" id="KW-0804">Transcription</keyword>
<dbReference type="Proteomes" id="UP000188318">
    <property type="component" value="Unassembled WGS sequence"/>
</dbReference>
<dbReference type="InterPro" id="IPR013087">
    <property type="entry name" value="Znf_C2H2_type"/>
</dbReference>
<protein>
    <recommendedName>
        <fullName evidence="13">C2H2-type domain-containing protein</fullName>
    </recommendedName>
</protein>
<dbReference type="CDD" id="cd12148">
    <property type="entry name" value="fungal_TF_MHR"/>
    <property type="match status" value="1"/>
</dbReference>
<evidence type="ECO:0000256" key="4">
    <source>
        <dbReference type="ARBA" id="ARBA00023125"/>
    </source>
</evidence>
<evidence type="ECO:0000259" key="10">
    <source>
        <dbReference type="PROSITE" id="PS50157"/>
    </source>
</evidence>
<dbReference type="Gene3D" id="3.30.160.60">
    <property type="entry name" value="Classic Zinc Finger"/>
    <property type="match status" value="1"/>
</dbReference>
<evidence type="ECO:0000256" key="6">
    <source>
        <dbReference type="ARBA" id="ARBA00023242"/>
    </source>
</evidence>
<dbReference type="PROSITE" id="PS00463">
    <property type="entry name" value="ZN2_CY6_FUNGAL_1"/>
    <property type="match status" value="1"/>
</dbReference>
<dbReference type="GO" id="GO:0000981">
    <property type="term" value="F:DNA-binding transcription factor activity, RNA polymerase II-specific"/>
    <property type="evidence" value="ECO:0007669"/>
    <property type="project" value="InterPro"/>
</dbReference>
<dbReference type="OMA" id="FQRKEHR"/>
<evidence type="ECO:0000256" key="3">
    <source>
        <dbReference type="ARBA" id="ARBA00023015"/>
    </source>
</evidence>
<dbReference type="PROSITE" id="PS00028">
    <property type="entry name" value="ZINC_FINGER_C2H2_1"/>
    <property type="match status" value="2"/>
</dbReference>
<dbReference type="AlphaFoldDB" id="A0A1R3R867"/>
<evidence type="ECO:0000259" key="9">
    <source>
        <dbReference type="PROSITE" id="PS50048"/>
    </source>
</evidence>
<accession>A0A1R3R867</accession>
<dbReference type="InterPro" id="IPR001138">
    <property type="entry name" value="Zn2Cys6_DnaBD"/>
</dbReference>
<dbReference type="EMBL" id="KV907515">
    <property type="protein sequence ID" value="OOF90658.1"/>
    <property type="molecule type" value="Genomic_DNA"/>
</dbReference>
<dbReference type="GO" id="GO:0003677">
    <property type="term" value="F:DNA binding"/>
    <property type="evidence" value="ECO:0007669"/>
    <property type="project" value="UniProtKB-KW"/>
</dbReference>
<dbReference type="SUPFAM" id="SSF57701">
    <property type="entry name" value="Zn2/Cys6 DNA-binding domain"/>
    <property type="match status" value="1"/>
</dbReference>
<keyword evidence="4" id="KW-0238">DNA-binding</keyword>
<sequence length="429" mass="49298">MSPSRSSQHRFRCRVTGCTSSFQRKEHRTRHESQHTGALARVCPLCARTFSRSDSLRRHIRLDHANSQASSTTETTWPTRTSQACRRCRLAKTRCGGGTPCDRCRDQPDYCIYNDPQIQQQQQQRDEHDAQTQMEQPQQQDQSLPGTTIGPDPTAQFTSYIHLYFTHFHPHWPILHRATFSPPDEPLLLLQVVSMIGLWVSDKPSAQEAAVSLHQKVGSSILAQQENWAYTLPFDADTYNAKNYNEDQQQKLVSHCPVATYQAILLYLIFSLVLTNSRPRALDLSLALAPPDRHILSVLVETCRRNRLFYYPRMLERYHRTITSVPCIWVGVEELKRLGLAMYKVSRLCGGQLEDEDDSKVLRLSDLQFAFPDSRRLWEAPSNSELSRLLQIEATQRRGGCRVQLDSRDEGNWISTCGRLLDGVESWWL</sequence>
<keyword evidence="3" id="KW-0805">Transcription regulation</keyword>
<dbReference type="InterPro" id="IPR036236">
    <property type="entry name" value="Znf_C2H2_sf"/>
</dbReference>
<dbReference type="InterPro" id="IPR036864">
    <property type="entry name" value="Zn2-C6_fun-type_DNA-bd_sf"/>
</dbReference>
<keyword evidence="7" id="KW-0863">Zinc-finger</keyword>
<evidence type="ECO:0000256" key="5">
    <source>
        <dbReference type="ARBA" id="ARBA00023163"/>
    </source>
</evidence>
<dbReference type="GO" id="GO:0009893">
    <property type="term" value="P:positive regulation of metabolic process"/>
    <property type="evidence" value="ECO:0007669"/>
    <property type="project" value="UniProtKB-ARBA"/>
</dbReference>
<dbReference type="GO" id="GO:0008270">
    <property type="term" value="F:zinc ion binding"/>
    <property type="evidence" value="ECO:0007669"/>
    <property type="project" value="UniProtKB-KW"/>
</dbReference>
<dbReference type="PROSITE" id="PS50157">
    <property type="entry name" value="ZINC_FINGER_C2H2_2"/>
    <property type="match status" value="2"/>
</dbReference>
<evidence type="ECO:0000256" key="2">
    <source>
        <dbReference type="ARBA" id="ARBA00022833"/>
    </source>
</evidence>
<keyword evidence="2" id="KW-0862">Zinc</keyword>
<organism evidence="11 12">
    <name type="scientific">Aspergillus carbonarius (strain ITEM 5010)</name>
    <dbReference type="NCBI Taxonomy" id="602072"/>
    <lineage>
        <taxon>Eukaryota</taxon>
        <taxon>Fungi</taxon>
        <taxon>Dikarya</taxon>
        <taxon>Ascomycota</taxon>
        <taxon>Pezizomycotina</taxon>
        <taxon>Eurotiomycetes</taxon>
        <taxon>Eurotiomycetidae</taxon>
        <taxon>Eurotiales</taxon>
        <taxon>Aspergillaceae</taxon>
        <taxon>Aspergillus</taxon>
        <taxon>Aspergillus subgen. Circumdati</taxon>
    </lineage>
</organism>
<evidence type="ECO:0008006" key="13">
    <source>
        <dbReference type="Google" id="ProtNLM"/>
    </source>
</evidence>
<evidence type="ECO:0000256" key="1">
    <source>
        <dbReference type="ARBA" id="ARBA00022723"/>
    </source>
</evidence>
<feature type="domain" description="C2H2-type" evidence="10">
    <location>
        <begin position="11"/>
        <end position="40"/>
    </location>
</feature>
<keyword evidence="1" id="KW-0479">Metal-binding</keyword>
<dbReference type="VEuPathDB" id="FungiDB:ASPCADRAFT_178619"/>
<dbReference type="InterPro" id="IPR007219">
    <property type="entry name" value="XnlR_reg_dom"/>
</dbReference>
<dbReference type="SUPFAM" id="SSF57667">
    <property type="entry name" value="beta-beta-alpha zinc fingers"/>
    <property type="match status" value="1"/>
</dbReference>
<evidence type="ECO:0000313" key="12">
    <source>
        <dbReference type="Proteomes" id="UP000188318"/>
    </source>
</evidence>
<feature type="region of interest" description="Disordered" evidence="8">
    <location>
        <begin position="118"/>
        <end position="151"/>
    </location>
</feature>
<dbReference type="Pfam" id="PF04082">
    <property type="entry name" value="Fungal_trans"/>
    <property type="match status" value="1"/>
</dbReference>
<keyword evidence="12" id="KW-1185">Reference proteome</keyword>
<dbReference type="OrthoDB" id="10261408at2759"/>
<name>A0A1R3R867_ASPC5</name>
<dbReference type="SMART" id="SM00355">
    <property type="entry name" value="ZnF_C2H2"/>
    <property type="match status" value="2"/>
</dbReference>
<dbReference type="PANTHER" id="PTHR47660:SF7">
    <property type="entry name" value="TRANSCRIPTION FACTOR WITH C2H2 AND ZN(2)-CYS(6) DNA BINDING DOMAIN (EUROFUNG)"/>
    <property type="match status" value="1"/>
</dbReference>
<gene>
    <name evidence="11" type="ORF">ASPCADRAFT_178619</name>
</gene>
<reference evidence="12" key="1">
    <citation type="journal article" date="2017" name="Genome Biol.">
        <title>Comparative genomics reveals high biological diversity and specific adaptations in the industrially and medically important fungal genus Aspergillus.</title>
        <authorList>
            <person name="de Vries R.P."/>
            <person name="Riley R."/>
            <person name="Wiebenga A."/>
            <person name="Aguilar-Osorio G."/>
            <person name="Amillis S."/>
            <person name="Uchima C.A."/>
            <person name="Anderluh G."/>
            <person name="Asadollahi M."/>
            <person name="Askin M."/>
            <person name="Barry K."/>
            <person name="Battaglia E."/>
            <person name="Bayram O."/>
            <person name="Benocci T."/>
            <person name="Braus-Stromeyer S.A."/>
            <person name="Caldana C."/>
            <person name="Canovas D."/>
            <person name="Cerqueira G.C."/>
            <person name="Chen F."/>
            <person name="Chen W."/>
            <person name="Choi C."/>
            <person name="Clum A."/>
            <person name="Dos Santos R.A."/>
            <person name="Damasio A.R."/>
            <person name="Diallinas G."/>
            <person name="Emri T."/>
            <person name="Fekete E."/>
            <person name="Flipphi M."/>
            <person name="Freyberg S."/>
            <person name="Gallo A."/>
            <person name="Gournas C."/>
            <person name="Habgood R."/>
            <person name="Hainaut M."/>
            <person name="Harispe M.L."/>
            <person name="Henrissat B."/>
            <person name="Hilden K.S."/>
            <person name="Hope R."/>
            <person name="Hossain A."/>
            <person name="Karabika E."/>
            <person name="Karaffa L."/>
            <person name="Karanyi Z."/>
            <person name="Krasevec N."/>
            <person name="Kuo A."/>
            <person name="Kusch H."/>
            <person name="LaButti K."/>
            <person name="Lagendijk E.L."/>
            <person name="Lapidus A."/>
            <person name="Levasseur A."/>
            <person name="Lindquist E."/>
            <person name="Lipzen A."/>
            <person name="Logrieco A.F."/>
            <person name="MacCabe A."/>
            <person name="Maekelae M.R."/>
            <person name="Malavazi I."/>
            <person name="Melin P."/>
            <person name="Meyer V."/>
            <person name="Mielnichuk N."/>
            <person name="Miskei M."/>
            <person name="Molnar A.P."/>
            <person name="Mule G."/>
            <person name="Ngan C.Y."/>
            <person name="Orejas M."/>
            <person name="Orosz E."/>
            <person name="Ouedraogo J.P."/>
            <person name="Overkamp K.M."/>
            <person name="Park H.-S."/>
            <person name="Perrone G."/>
            <person name="Piumi F."/>
            <person name="Punt P.J."/>
            <person name="Ram A.F."/>
            <person name="Ramon A."/>
            <person name="Rauscher S."/>
            <person name="Record E."/>
            <person name="Riano-Pachon D.M."/>
            <person name="Robert V."/>
            <person name="Roehrig J."/>
            <person name="Ruller R."/>
            <person name="Salamov A."/>
            <person name="Salih N.S."/>
            <person name="Samson R.A."/>
            <person name="Sandor E."/>
            <person name="Sanguinetti M."/>
            <person name="Schuetze T."/>
            <person name="Sepcic K."/>
            <person name="Shelest E."/>
            <person name="Sherlock G."/>
            <person name="Sophianopoulou V."/>
            <person name="Squina F.M."/>
            <person name="Sun H."/>
            <person name="Susca A."/>
            <person name="Todd R.B."/>
            <person name="Tsang A."/>
            <person name="Unkles S.E."/>
            <person name="van de Wiele N."/>
            <person name="van Rossen-Uffink D."/>
            <person name="Oliveira J.V."/>
            <person name="Vesth T.C."/>
            <person name="Visser J."/>
            <person name="Yu J.-H."/>
            <person name="Zhou M."/>
            <person name="Andersen M.R."/>
            <person name="Archer D.B."/>
            <person name="Baker S.E."/>
            <person name="Benoit I."/>
            <person name="Brakhage A.A."/>
            <person name="Braus G.H."/>
            <person name="Fischer R."/>
            <person name="Frisvad J.C."/>
            <person name="Goldman G.H."/>
            <person name="Houbraken J."/>
            <person name="Oakley B."/>
            <person name="Pocsi I."/>
            <person name="Scazzocchio C."/>
            <person name="Seiboth B."/>
            <person name="vanKuyk P.A."/>
            <person name="Wortman J."/>
            <person name="Dyer P.S."/>
            <person name="Grigoriev I.V."/>
        </authorList>
    </citation>
    <scope>NUCLEOTIDE SEQUENCE [LARGE SCALE GENOMIC DNA]</scope>
    <source>
        <strain evidence="12">ITEM 5010</strain>
    </source>
</reference>
<feature type="domain" description="Zn(2)-C6 fungal-type" evidence="9">
    <location>
        <begin position="84"/>
        <end position="113"/>
    </location>
</feature>
<evidence type="ECO:0000256" key="7">
    <source>
        <dbReference type="PROSITE-ProRule" id="PRU00042"/>
    </source>
</evidence>
<dbReference type="Gene3D" id="4.10.240.10">
    <property type="entry name" value="Zn(2)-C6 fungal-type DNA-binding domain"/>
    <property type="match status" value="1"/>
</dbReference>
<dbReference type="Pfam" id="PF00096">
    <property type="entry name" value="zf-C2H2"/>
    <property type="match status" value="1"/>
</dbReference>
<keyword evidence="6" id="KW-0539">Nucleus</keyword>
<dbReference type="PANTHER" id="PTHR47660">
    <property type="entry name" value="TRANSCRIPTION FACTOR WITH C2H2 AND ZN(2)-CYS(6) DNA BINDING DOMAIN (EUROFUNG)-RELATED-RELATED"/>
    <property type="match status" value="1"/>
</dbReference>
<dbReference type="PROSITE" id="PS50048">
    <property type="entry name" value="ZN2_CY6_FUNGAL_2"/>
    <property type="match status" value="1"/>
</dbReference>
<evidence type="ECO:0000313" key="11">
    <source>
        <dbReference type="EMBL" id="OOF90658.1"/>
    </source>
</evidence>
<feature type="domain" description="C2H2-type" evidence="10">
    <location>
        <begin position="41"/>
        <end position="69"/>
    </location>
</feature>
<dbReference type="Pfam" id="PF00172">
    <property type="entry name" value="Zn_clus"/>
    <property type="match status" value="1"/>
</dbReference>
<dbReference type="SMART" id="SM00066">
    <property type="entry name" value="GAL4"/>
    <property type="match status" value="1"/>
</dbReference>
<feature type="compositionally biased region" description="Low complexity" evidence="8">
    <location>
        <begin position="131"/>
        <end position="142"/>
    </location>
</feature>
<dbReference type="GO" id="GO:0006351">
    <property type="term" value="P:DNA-templated transcription"/>
    <property type="evidence" value="ECO:0007669"/>
    <property type="project" value="InterPro"/>
</dbReference>